<name>X1PW66_9ZZZZ</name>
<gene>
    <name evidence="3" type="ORF">S12H4_00994</name>
</gene>
<feature type="domain" description="Putative metallopeptidase" evidence="2">
    <location>
        <begin position="43"/>
        <end position="186"/>
    </location>
</feature>
<evidence type="ECO:0000256" key="1">
    <source>
        <dbReference type="SAM" id="MobiDB-lite"/>
    </source>
</evidence>
<feature type="compositionally biased region" description="Basic and acidic residues" evidence="1">
    <location>
        <begin position="177"/>
        <end position="196"/>
    </location>
</feature>
<evidence type="ECO:0000313" key="3">
    <source>
        <dbReference type="EMBL" id="GAI60507.1"/>
    </source>
</evidence>
<dbReference type="Pfam" id="PF13203">
    <property type="entry name" value="DUF2201_N"/>
    <property type="match status" value="1"/>
</dbReference>
<evidence type="ECO:0000259" key="2">
    <source>
        <dbReference type="Pfam" id="PF13203"/>
    </source>
</evidence>
<feature type="region of interest" description="Disordered" evidence="1">
    <location>
        <begin position="177"/>
        <end position="254"/>
    </location>
</feature>
<dbReference type="InterPro" id="IPR025154">
    <property type="entry name" value="Put_metallopeptidase_dom"/>
</dbReference>
<dbReference type="InterPro" id="IPR036465">
    <property type="entry name" value="vWFA_dom_sf"/>
</dbReference>
<accession>X1PW66</accession>
<feature type="compositionally biased region" description="Basic and acidic residues" evidence="1">
    <location>
        <begin position="208"/>
        <end position="232"/>
    </location>
</feature>
<sequence>MEIDYKILKVVSSMGFNYLDISNLLEMSEKVPLAAWGVNKKTGEGKIFLNPKVAKFPPKQIELVIRHEVLHYAGYFESKAESFKNRNLSNFTMDIAVNRILALAYEGEMNKLCKKIYPKGSEKSPLALAQPHLAHFHENCPEEERISSMWNEIWSSESIPSPMSLYFRLLDQKFDEKQNPWRSPEEDSGQKREGSKIKGKSSGQSESEGEKSSKSKSKELSQDKKPSDGKLDEELDDGSNAKSKGKGGTGDISFHEIPENLKEVINEGELFGQLDKQIESMKKDVSKDPNAPMTGGGFSTAASTFFHKTLAKARGGLDLRAVTRFIGQLNLRKEMPDVLEPLIQEASSTSRRQLYPYRLSRLGTVYVACGISDVIPFFWNRIPENQKLSVSVYVDTSPSMRDCIEQEIWLIDRLKDSFPSKIFAFSGDVRETSIREFTKGIYYRGPSTCFNAVIQHFLEQQKEEFALIFTDGESAVRSDLQAKFRKSRKRLFAIYFNKEDYKRNIMSNLDRIAEKTTTLQARRLTR</sequence>
<proteinExistence type="predicted"/>
<protein>
    <recommendedName>
        <fullName evidence="2">Putative metallopeptidase domain-containing protein</fullName>
    </recommendedName>
</protein>
<dbReference type="EMBL" id="BARW01000169">
    <property type="protein sequence ID" value="GAI60507.1"/>
    <property type="molecule type" value="Genomic_DNA"/>
</dbReference>
<reference evidence="3" key="1">
    <citation type="journal article" date="2014" name="Front. Microbiol.">
        <title>High frequency of phylogenetically diverse reductive dehalogenase-homologous genes in deep subseafloor sedimentary metagenomes.</title>
        <authorList>
            <person name="Kawai M."/>
            <person name="Futagami T."/>
            <person name="Toyoda A."/>
            <person name="Takaki Y."/>
            <person name="Nishi S."/>
            <person name="Hori S."/>
            <person name="Arai W."/>
            <person name="Tsubouchi T."/>
            <person name="Morono Y."/>
            <person name="Uchiyama I."/>
            <person name="Ito T."/>
            <person name="Fujiyama A."/>
            <person name="Inagaki F."/>
            <person name="Takami H."/>
        </authorList>
    </citation>
    <scope>NUCLEOTIDE SEQUENCE</scope>
    <source>
        <strain evidence="3">Expedition CK06-06</strain>
    </source>
</reference>
<dbReference type="SUPFAM" id="SSF53300">
    <property type="entry name" value="vWA-like"/>
    <property type="match status" value="1"/>
</dbReference>
<dbReference type="AlphaFoldDB" id="X1PW66"/>
<comment type="caution">
    <text evidence="3">The sequence shown here is derived from an EMBL/GenBank/DDBJ whole genome shotgun (WGS) entry which is preliminary data.</text>
</comment>
<organism evidence="3">
    <name type="scientific">marine sediment metagenome</name>
    <dbReference type="NCBI Taxonomy" id="412755"/>
    <lineage>
        <taxon>unclassified sequences</taxon>
        <taxon>metagenomes</taxon>
        <taxon>ecological metagenomes</taxon>
    </lineage>
</organism>